<reference evidence="2" key="1">
    <citation type="submission" date="2021-06" db="EMBL/GenBank/DDBJ databases">
        <authorList>
            <person name="Kallberg Y."/>
            <person name="Tangrot J."/>
            <person name="Rosling A."/>
        </authorList>
    </citation>
    <scope>NUCLEOTIDE SEQUENCE</scope>
    <source>
        <strain evidence="2">MA453B</strain>
    </source>
</reference>
<gene>
    <name evidence="2" type="ORF">DERYTH_LOCUS1747</name>
</gene>
<protein>
    <submittedName>
        <fullName evidence="2">7192_t:CDS:1</fullName>
    </submittedName>
</protein>
<comment type="caution">
    <text evidence="2">The sequence shown here is derived from an EMBL/GenBank/DDBJ whole genome shotgun (WGS) entry which is preliminary data.</text>
</comment>
<feature type="compositionally biased region" description="Polar residues" evidence="1">
    <location>
        <begin position="1"/>
        <end position="10"/>
    </location>
</feature>
<sequence>MPAPTTQQRTNKNEARPFEVLEFPASPTETTTRQPLKTTTTTADLHLLAGESPLSTPSSPSTPTYDSSDEY</sequence>
<evidence type="ECO:0000313" key="2">
    <source>
        <dbReference type="EMBL" id="CAG8477249.1"/>
    </source>
</evidence>
<feature type="compositionally biased region" description="Low complexity" evidence="1">
    <location>
        <begin position="52"/>
        <end position="71"/>
    </location>
</feature>
<feature type="compositionally biased region" description="Low complexity" evidence="1">
    <location>
        <begin position="28"/>
        <end position="42"/>
    </location>
</feature>
<keyword evidence="3" id="KW-1185">Reference proteome</keyword>
<feature type="region of interest" description="Disordered" evidence="1">
    <location>
        <begin position="1"/>
        <end position="71"/>
    </location>
</feature>
<organism evidence="2 3">
    <name type="scientific">Dentiscutata erythropus</name>
    <dbReference type="NCBI Taxonomy" id="1348616"/>
    <lineage>
        <taxon>Eukaryota</taxon>
        <taxon>Fungi</taxon>
        <taxon>Fungi incertae sedis</taxon>
        <taxon>Mucoromycota</taxon>
        <taxon>Glomeromycotina</taxon>
        <taxon>Glomeromycetes</taxon>
        <taxon>Diversisporales</taxon>
        <taxon>Gigasporaceae</taxon>
        <taxon>Dentiscutata</taxon>
    </lineage>
</organism>
<evidence type="ECO:0000256" key="1">
    <source>
        <dbReference type="SAM" id="MobiDB-lite"/>
    </source>
</evidence>
<dbReference type="Proteomes" id="UP000789405">
    <property type="component" value="Unassembled WGS sequence"/>
</dbReference>
<proteinExistence type="predicted"/>
<accession>A0A9N8W716</accession>
<name>A0A9N8W716_9GLOM</name>
<evidence type="ECO:0000313" key="3">
    <source>
        <dbReference type="Proteomes" id="UP000789405"/>
    </source>
</evidence>
<dbReference type="EMBL" id="CAJVPY010000508">
    <property type="protein sequence ID" value="CAG8477249.1"/>
    <property type="molecule type" value="Genomic_DNA"/>
</dbReference>
<dbReference type="AlphaFoldDB" id="A0A9N8W716"/>